<sequence length="192" mass="21437">MKTIVIIIGLLTAAFTLKVNGQHEHHNMDHSSLDHGDMVMKHDVDKAFREQLASVMTANQKLNDAFVTGEAEDVKNAIENVTTTLTAVDMKLLSGEAHMDWMNQSKVLKSQIEAMKSASSIEDQRKVFITYNETLYKSVKAFGTEDQTVFYQYCPMANGGKGATWLSLIQEIKNPYLGQKMLTCGSVKETIQ</sequence>
<organism evidence="2 3">
    <name type="scientific">Belliella baltica (strain DSM 15883 / CIP 108006 / LMG 21964 / BA134)</name>
    <dbReference type="NCBI Taxonomy" id="866536"/>
    <lineage>
        <taxon>Bacteria</taxon>
        <taxon>Pseudomonadati</taxon>
        <taxon>Bacteroidota</taxon>
        <taxon>Cytophagia</taxon>
        <taxon>Cytophagales</taxon>
        <taxon>Cyclobacteriaceae</taxon>
        <taxon>Belliella</taxon>
    </lineage>
</organism>
<feature type="domain" description="DUF3347" evidence="1">
    <location>
        <begin position="61"/>
        <end position="146"/>
    </location>
</feature>
<reference evidence="3" key="1">
    <citation type="submission" date="2012-06" db="EMBL/GenBank/DDBJ databases">
        <title>The complete genome of Belliella baltica DSM 15883.</title>
        <authorList>
            <person name="Lucas S."/>
            <person name="Copeland A."/>
            <person name="Lapidus A."/>
            <person name="Goodwin L."/>
            <person name="Pitluck S."/>
            <person name="Peters L."/>
            <person name="Mikhailova N."/>
            <person name="Davenport K."/>
            <person name="Kyrpides N."/>
            <person name="Mavromatis K."/>
            <person name="Pagani I."/>
            <person name="Ivanova N."/>
            <person name="Ovchinnikova G."/>
            <person name="Zeytun A."/>
            <person name="Detter J.C."/>
            <person name="Han C."/>
            <person name="Land M."/>
            <person name="Hauser L."/>
            <person name="Markowitz V."/>
            <person name="Cheng J.-F."/>
            <person name="Hugenholtz P."/>
            <person name="Woyke T."/>
            <person name="Wu D."/>
            <person name="Tindall B."/>
            <person name="Pomrenke H."/>
            <person name="Brambilla E."/>
            <person name="Klenk H.-P."/>
            <person name="Eisen J.A."/>
        </authorList>
    </citation>
    <scope>NUCLEOTIDE SEQUENCE [LARGE SCALE GENOMIC DNA]</scope>
    <source>
        <strain evidence="3">DSM 15883 / CIP 108006 / LMG 21964 / BA134</strain>
    </source>
</reference>
<evidence type="ECO:0000259" key="1">
    <source>
        <dbReference type="Pfam" id="PF11827"/>
    </source>
</evidence>
<dbReference type="AlphaFoldDB" id="I3Z3U2"/>
<evidence type="ECO:0000313" key="3">
    <source>
        <dbReference type="Proteomes" id="UP000006050"/>
    </source>
</evidence>
<dbReference type="STRING" id="866536.Belba_1281"/>
<dbReference type="Pfam" id="PF11827">
    <property type="entry name" value="DUF3347"/>
    <property type="match status" value="1"/>
</dbReference>
<dbReference type="Proteomes" id="UP000006050">
    <property type="component" value="Chromosome"/>
</dbReference>
<dbReference type="HOGENOM" id="CLU_101306_0_0_10"/>
<dbReference type="RefSeq" id="WP_014771907.1">
    <property type="nucleotide sequence ID" value="NC_018010.1"/>
</dbReference>
<keyword evidence="3" id="KW-1185">Reference proteome</keyword>
<dbReference type="eggNOG" id="COG0845">
    <property type="taxonomic scope" value="Bacteria"/>
</dbReference>
<dbReference type="PATRIC" id="fig|866536.3.peg.1324"/>
<proteinExistence type="predicted"/>
<gene>
    <name evidence="2" type="ordered locus">Belba_1281</name>
</gene>
<dbReference type="OrthoDB" id="5513217at2"/>
<name>I3Z3U2_BELBD</name>
<accession>I3Z3U2</accession>
<dbReference type="InterPro" id="IPR021782">
    <property type="entry name" value="DUF3347"/>
</dbReference>
<dbReference type="EMBL" id="CP003281">
    <property type="protein sequence ID" value="AFL83910.1"/>
    <property type="molecule type" value="Genomic_DNA"/>
</dbReference>
<dbReference type="KEGG" id="bbd:Belba_1281"/>
<evidence type="ECO:0000313" key="2">
    <source>
        <dbReference type="EMBL" id="AFL83910.1"/>
    </source>
</evidence>
<protein>
    <recommendedName>
        <fullName evidence="1">DUF3347 domain-containing protein</fullName>
    </recommendedName>
</protein>